<protein>
    <submittedName>
        <fullName evidence="1">Uncharacterized protein</fullName>
    </submittedName>
</protein>
<organism evidence="1 2">
    <name type="scientific">Hibiscus sabdariffa</name>
    <name type="common">roselle</name>
    <dbReference type="NCBI Taxonomy" id="183260"/>
    <lineage>
        <taxon>Eukaryota</taxon>
        <taxon>Viridiplantae</taxon>
        <taxon>Streptophyta</taxon>
        <taxon>Embryophyta</taxon>
        <taxon>Tracheophyta</taxon>
        <taxon>Spermatophyta</taxon>
        <taxon>Magnoliopsida</taxon>
        <taxon>eudicotyledons</taxon>
        <taxon>Gunneridae</taxon>
        <taxon>Pentapetalae</taxon>
        <taxon>rosids</taxon>
        <taxon>malvids</taxon>
        <taxon>Malvales</taxon>
        <taxon>Malvaceae</taxon>
        <taxon>Malvoideae</taxon>
        <taxon>Hibiscus</taxon>
    </lineage>
</organism>
<sequence length="103" mass="11687">MAAITFVSSGGVDKSFGQSCRGGTCQQERKWDKKHQLVTCRRLFERPIGSPQAADEKRLFGRLKKRCCRECGCVLWVFGVVLRDMKEVFLQSRAEVVDDGDED</sequence>
<accession>A0ABR2EQT2</accession>
<gene>
    <name evidence="1" type="ORF">V6N12_036485</name>
</gene>
<evidence type="ECO:0000313" key="1">
    <source>
        <dbReference type="EMBL" id="KAK8564359.1"/>
    </source>
</evidence>
<reference evidence="1 2" key="1">
    <citation type="journal article" date="2024" name="G3 (Bethesda)">
        <title>Genome assembly of Hibiscus sabdariffa L. provides insights into metabolisms of medicinal natural products.</title>
        <authorList>
            <person name="Kim T."/>
        </authorList>
    </citation>
    <scope>NUCLEOTIDE SEQUENCE [LARGE SCALE GENOMIC DNA]</scope>
    <source>
        <strain evidence="1">TK-2024</strain>
        <tissue evidence="1">Old leaves</tissue>
    </source>
</reference>
<dbReference type="EMBL" id="JBBPBM010000011">
    <property type="protein sequence ID" value="KAK8564359.1"/>
    <property type="molecule type" value="Genomic_DNA"/>
</dbReference>
<dbReference type="Proteomes" id="UP001472677">
    <property type="component" value="Unassembled WGS sequence"/>
</dbReference>
<comment type="caution">
    <text evidence="1">The sequence shown here is derived from an EMBL/GenBank/DDBJ whole genome shotgun (WGS) entry which is preliminary data.</text>
</comment>
<proteinExistence type="predicted"/>
<evidence type="ECO:0000313" key="2">
    <source>
        <dbReference type="Proteomes" id="UP001472677"/>
    </source>
</evidence>
<name>A0ABR2EQT2_9ROSI</name>
<keyword evidence="2" id="KW-1185">Reference proteome</keyword>